<comment type="caution">
    <text evidence="5">The sequence shown here is derived from an EMBL/GenBank/DDBJ whole genome shotgun (WGS) entry which is preliminary data.</text>
</comment>
<evidence type="ECO:0000256" key="1">
    <source>
        <dbReference type="ARBA" id="ARBA00001968"/>
    </source>
</evidence>
<sequence length="193" mass="21966">MLKEKLTQKKLVLASGSPRRQQFLKDLDLDVEIRLKPVEEIYPDELKGEEIALFLAELKAKAFENDLAENEILITGDTIVCIDDQALGKPKDKTEAIKMLQNLSGRTHEVISSVCLKSTQKTKTFCDKTVVYFKELSSAEIEYYIENHQPFDKAGAYGIQEWIGQIGVQKIEGSYFTVMGMPTHLLYDELLKF</sequence>
<dbReference type="Pfam" id="PF02545">
    <property type="entry name" value="Maf"/>
    <property type="match status" value="1"/>
</dbReference>
<feature type="site" description="Important for substrate specificity" evidence="4">
    <location>
        <position position="78"/>
    </location>
</feature>
<dbReference type="HAMAP" id="MF_00528">
    <property type="entry name" value="Maf"/>
    <property type="match status" value="1"/>
</dbReference>
<evidence type="ECO:0000256" key="3">
    <source>
        <dbReference type="ARBA" id="ARBA00023080"/>
    </source>
</evidence>
<comment type="catalytic activity">
    <reaction evidence="4">
        <text>dTTP + H2O = dTMP + diphosphate + H(+)</text>
        <dbReference type="Rhea" id="RHEA:28534"/>
        <dbReference type="ChEBI" id="CHEBI:15377"/>
        <dbReference type="ChEBI" id="CHEBI:15378"/>
        <dbReference type="ChEBI" id="CHEBI:33019"/>
        <dbReference type="ChEBI" id="CHEBI:37568"/>
        <dbReference type="ChEBI" id="CHEBI:63528"/>
        <dbReference type="EC" id="3.6.1.9"/>
    </reaction>
</comment>
<dbReference type="PANTHER" id="PTHR43213:SF5">
    <property type="entry name" value="BIFUNCTIONAL DTTP_UTP PYROPHOSPHATASE_METHYLTRANSFERASE PROTEIN-RELATED"/>
    <property type="match status" value="1"/>
</dbReference>
<comment type="cofactor">
    <cofactor evidence="1 4">
        <name>a divalent metal cation</name>
        <dbReference type="ChEBI" id="CHEBI:60240"/>
    </cofactor>
</comment>
<feature type="site" description="Important for substrate specificity" evidence="4">
    <location>
        <position position="160"/>
    </location>
</feature>
<dbReference type="PIRSF" id="PIRSF006305">
    <property type="entry name" value="Maf"/>
    <property type="match status" value="1"/>
</dbReference>
<comment type="subcellular location">
    <subcellularLocation>
        <location evidence="4">Cytoplasm</location>
    </subcellularLocation>
</comment>
<dbReference type="SUPFAM" id="SSF52972">
    <property type="entry name" value="ITPase-like"/>
    <property type="match status" value="1"/>
</dbReference>
<keyword evidence="2 4" id="KW-0378">Hydrolase</keyword>
<reference evidence="6" key="1">
    <citation type="journal article" date="2019" name="Int. J. Syst. Evol. Microbiol.">
        <title>The Global Catalogue of Microorganisms (GCM) 10K type strain sequencing project: providing services to taxonomists for standard genome sequencing and annotation.</title>
        <authorList>
            <consortium name="The Broad Institute Genomics Platform"/>
            <consortium name="The Broad Institute Genome Sequencing Center for Infectious Disease"/>
            <person name="Wu L."/>
            <person name="Ma J."/>
        </authorList>
    </citation>
    <scope>NUCLEOTIDE SEQUENCE [LARGE SCALE GENOMIC DNA]</scope>
    <source>
        <strain evidence="6">KCTC 12708</strain>
    </source>
</reference>
<keyword evidence="6" id="KW-1185">Reference proteome</keyword>
<comment type="caution">
    <text evidence="4">Lacks conserved residue(s) required for the propagation of feature annotation.</text>
</comment>
<dbReference type="Proteomes" id="UP000615593">
    <property type="component" value="Unassembled WGS sequence"/>
</dbReference>
<dbReference type="InterPro" id="IPR003697">
    <property type="entry name" value="Maf-like"/>
</dbReference>
<dbReference type="CDD" id="cd00555">
    <property type="entry name" value="Maf"/>
    <property type="match status" value="1"/>
</dbReference>
<comment type="catalytic activity">
    <reaction evidence="4">
        <text>UTP + H2O = UMP + diphosphate + H(+)</text>
        <dbReference type="Rhea" id="RHEA:29395"/>
        <dbReference type="ChEBI" id="CHEBI:15377"/>
        <dbReference type="ChEBI" id="CHEBI:15378"/>
        <dbReference type="ChEBI" id="CHEBI:33019"/>
        <dbReference type="ChEBI" id="CHEBI:46398"/>
        <dbReference type="ChEBI" id="CHEBI:57865"/>
        <dbReference type="EC" id="3.6.1.9"/>
    </reaction>
</comment>
<gene>
    <name evidence="5" type="ORF">GCM10008088_10220</name>
</gene>
<dbReference type="GeneID" id="94368687"/>
<organism evidence="5 6">
    <name type="scientific">Mesonia mobilis</name>
    <dbReference type="NCBI Taxonomy" id="369791"/>
    <lineage>
        <taxon>Bacteria</taxon>
        <taxon>Pseudomonadati</taxon>
        <taxon>Bacteroidota</taxon>
        <taxon>Flavobacteriia</taxon>
        <taxon>Flavobacteriales</taxon>
        <taxon>Flavobacteriaceae</taxon>
        <taxon>Mesonia</taxon>
    </lineage>
</organism>
<dbReference type="InterPro" id="IPR029001">
    <property type="entry name" value="ITPase-like_fam"/>
</dbReference>
<dbReference type="EMBL" id="BMWY01000002">
    <property type="protein sequence ID" value="GGZ50519.1"/>
    <property type="molecule type" value="Genomic_DNA"/>
</dbReference>
<evidence type="ECO:0000313" key="5">
    <source>
        <dbReference type="EMBL" id="GGZ50519.1"/>
    </source>
</evidence>
<keyword evidence="4" id="KW-0963">Cytoplasm</keyword>
<dbReference type="RefSeq" id="WP_027883802.1">
    <property type="nucleotide sequence ID" value="NZ_BMWY01000002.1"/>
</dbReference>
<feature type="site" description="Important for substrate specificity" evidence="4">
    <location>
        <position position="19"/>
    </location>
</feature>
<keyword evidence="3 4" id="KW-0546">Nucleotide metabolism</keyword>
<dbReference type="PANTHER" id="PTHR43213">
    <property type="entry name" value="BIFUNCTIONAL DTTP/UTP PYROPHOSPHATASE/METHYLTRANSFERASE PROTEIN-RELATED"/>
    <property type="match status" value="1"/>
</dbReference>
<proteinExistence type="inferred from homology"/>
<dbReference type="NCBIfam" id="TIGR00172">
    <property type="entry name" value="maf"/>
    <property type="match status" value="1"/>
</dbReference>
<feature type="active site" description="Proton acceptor" evidence="4">
    <location>
        <position position="77"/>
    </location>
</feature>
<comment type="similarity">
    <text evidence="4">Belongs to the Maf family. YhdE subfamily.</text>
</comment>
<protein>
    <recommendedName>
        <fullName evidence="4">dTTP/UTP pyrophosphatase</fullName>
        <shortName evidence="4">dTTPase/UTPase</shortName>
        <ecNumber evidence="4">3.6.1.9</ecNumber>
    </recommendedName>
    <alternativeName>
        <fullName evidence="4">Nucleoside triphosphate pyrophosphatase</fullName>
    </alternativeName>
    <alternativeName>
        <fullName evidence="4">Nucleotide pyrophosphatase</fullName>
        <shortName evidence="4">Nucleotide PPase</shortName>
    </alternativeName>
</protein>
<accession>A0ABQ3BPG5</accession>
<evidence type="ECO:0000256" key="4">
    <source>
        <dbReference type="HAMAP-Rule" id="MF_00528"/>
    </source>
</evidence>
<evidence type="ECO:0000256" key="2">
    <source>
        <dbReference type="ARBA" id="ARBA00022801"/>
    </source>
</evidence>
<evidence type="ECO:0000313" key="6">
    <source>
        <dbReference type="Proteomes" id="UP000615593"/>
    </source>
</evidence>
<name>A0ABQ3BPG5_9FLAO</name>
<dbReference type="EC" id="3.6.1.9" evidence="4"/>
<dbReference type="Gene3D" id="3.90.950.10">
    <property type="match status" value="1"/>
</dbReference>
<comment type="function">
    <text evidence="4">Nucleoside triphosphate pyrophosphatase that hydrolyzes dTTP and UTP. May have a dual role in cell division arrest and in preventing the incorporation of modified nucleotides into cellular nucleic acids.</text>
</comment>